<reference evidence="1 2" key="1">
    <citation type="submission" date="2024-10" db="EMBL/GenBank/DDBJ databases">
        <title>The Natural Products Discovery Center: Release of the First 8490 Sequenced Strains for Exploring Actinobacteria Biosynthetic Diversity.</title>
        <authorList>
            <person name="Kalkreuter E."/>
            <person name="Kautsar S.A."/>
            <person name="Yang D."/>
            <person name="Bader C.D."/>
            <person name="Teijaro C.N."/>
            <person name="Fluegel L."/>
            <person name="Davis C.M."/>
            <person name="Simpson J.R."/>
            <person name="Lauterbach L."/>
            <person name="Steele A.D."/>
            <person name="Gui C."/>
            <person name="Meng S."/>
            <person name="Li G."/>
            <person name="Viehrig K."/>
            <person name="Ye F."/>
            <person name="Su P."/>
            <person name="Kiefer A.F."/>
            <person name="Nichols A."/>
            <person name="Cepeda A.J."/>
            <person name="Yan W."/>
            <person name="Fan B."/>
            <person name="Jiang Y."/>
            <person name="Adhikari A."/>
            <person name="Zheng C.-J."/>
            <person name="Schuster L."/>
            <person name="Cowan T.M."/>
            <person name="Smanski M.J."/>
            <person name="Chevrette M.G."/>
            <person name="De Carvalho L.P.S."/>
            <person name="Shen B."/>
        </authorList>
    </citation>
    <scope>NUCLEOTIDE SEQUENCE [LARGE SCALE GENOMIC DNA]</scope>
    <source>
        <strain evidence="1 2">NPDC020979</strain>
    </source>
</reference>
<organism evidence="1 2">
    <name type="scientific">Streptomyces abikoensis</name>
    <dbReference type="NCBI Taxonomy" id="97398"/>
    <lineage>
        <taxon>Bacteria</taxon>
        <taxon>Bacillati</taxon>
        <taxon>Actinomycetota</taxon>
        <taxon>Actinomycetes</taxon>
        <taxon>Kitasatosporales</taxon>
        <taxon>Streptomycetaceae</taxon>
        <taxon>Streptomyces</taxon>
    </lineage>
</organism>
<gene>
    <name evidence="1" type="ORF">ACH4TF_33535</name>
</gene>
<keyword evidence="2" id="KW-1185">Reference proteome</keyword>
<name>A0ABW7TCP4_9ACTN</name>
<sequence>MAIHRAVADPGYRVRAAMARAALAAEDGAGRVVEIVDALAP</sequence>
<proteinExistence type="predicted"/>
<protein>
    <submittedName>
        <fullName evidence="1">Uncharacterized protein</fullName>
    </submittedName>
</protein>
<evidence type="ECO:0000313" key="1">
    <source>
        <dbReference type="EMBL" id="MFI0915319.1"/>
    </source>
</evidence>
<evidence type="ECO:0000313" key="2">
    <source>
        <dbReference type="Proteomes" id="UP001611162"/>
    </source>
</evidence>
<accession>A0ABW7TCP4</accession>
<dbReference type="Proteomes" id="UP001611162">
    <property type="component" value="Unassembled WGS sequence"/>
</dbReference>
<comment type="caution">
    <text evidence="1">The sequence shown here is derived from an EMBL/GenBank/DDBJ whole genome shotgun (WGS) entry which is preliminary data.</text>
</comment>
<dbReference type="RefSeq" id="WP_397614950.1">
    <property type="nucleotide sequence ID" value="NZ_JBIRRB010000020.1"/>
</dbReference>
<dbReference type="EMBL" id="JBIRRB010000020">
    <property type="protein sequence ID" value="MFI0915319.1"/>
    <property type="molecule type" value="Genomic_DNA"/>
</dbReference>